<dbReference type="RefSeq" id="WP_369330785.1">
    <property type="nucleotide sequence ID" value="NZ_JAULBC010000006.1"/>
</dbReference>
<feature type="signal peptide" evidence="8">
    <location>
        <begin position="1"/>
        <end position="19"/>
    </location>
</feature>
<dbReference type="Pfam" id="PF03734">
    <property type="entry name" value="YkuD"/>
    <property type="match status" value="1"/>
</dbReference>
<reference evidence="10 11" key="1">
    <citation type="submission" date="2023-07" db="EMBL/GenBank/DDBJ databases">
        <authorList>
            <person name="Lian W.-H."/>
        </authorList>
    </citation>
    <scope>NUCLEOTIDE SEQUENCE [LARGE SCALE GENOMIC DNA]</scope>
    <source>
        <strain evidence="10 11">SYSU DXS3180</strain>
    </source>
</reference>
<evidence type="ECO:0000313" key="10">
    <source>
        <dbReference type="EMBL" id="MEX6689378.1"/>
    </source>
</evidence>
<proteinExistence type="inferred from homology"/>
<name>A0ABV3ZHR3_9BACT</name>
<feature type="active site" description="Proton donor/acceptor" evidence="7">
    <location>
        <position position="154"/>
    </location>
</feature>
<dbReference type="InterPro" id="IPR005490">
    <property type="entry name" value="LD_TPept_cat_dom"/>
</dbReference>
<feature type="active site" description="Nucleophile" evidence="7">
    <location>
        <position position="162"/>
    </location>
</feature>
<keyword evidence="4 7" id="KW-0133">Cell shape</keyword>
<evidence type="ECO:0000256" key="5">
    <source>
        <dbReference type="ARBA" id="ARBA00022984"/>
    </source>
</evidence>
<evidence type="ECO:0000256" key="7">
    <source>
        <dbReference type="PROSITE-ProRule" id="PRU01373"/>
    </source>
</evidence>
<evidence type="ECO:0000256" key="8">
    <source>
        <dbReference type="SAM" id="SignalP"/>
    </source>
</evidence>
<dbReference type="PANTHER" id="PTHR36699">
    <property type="entry name" value="LD-TRANSPEPTIDASE"/>
    <property type="match status" value="1"/>
</dbReference>
<gene>
    <name evidence="10" type="ORF">QTN47_17850</name>
</gene>
<evidence type="ECO:0000259" key="9">
    <source>
        <dbReference type="PROSITE" id="PS52029"/>
    </source>
</evidence>
<evidence type="ECO:0000256" key="4">
    <source>
        <dbReference type="ARBA" id="ARBA00022960"/>
    </source>
</evidence>
<keyword evidence="11" id="KW-1185">Reference proteome</keyword>
<dbReference type="PANTHER" id="PTHR36699:SF1">
    <property type="entry name" value="L,D-TRANSPEPTIDASE YAFK-RELATED"/>
    <property type="match status" value="1"/>
</dbReference>
<comment type="similarity">
    <text evidence="2">Belongs to the YkuD family.</text>
</comment>
<evidence type="ECO:0000256" key="1">
    <source>
        <dbReference type="ARBA" id="ARBA00004752"/>
    </source>
</evidence>
<keyword evidence="6 7" id="KW-0961">Cell wall biogenesis/degradation</keyword>
<comment type="caution">
    <text evidence="10">The sequence shown here is derived from an EMBL/GenBank/DDBJ whole genome shotgun (WGS) entry which is preliminary data.</text>
</comment>
<evidence type="ECO:0000256" key="2">
    <source>
        <dbReference type="ARBA" id="ARBA00005992"/>
    </source>
</evidence>
<evidence type="ECO:0000256" key="3">
    <source>
        <dbReference type="ARBA" id="ARBA00022679"/>
    </source>
</evidence>
<evidence type="ECO:0000313" key="11">
    <source>
        <dbReference type="Proteomes" id="UP001560573"/>
    </source>
</evidence>
<protein>
    <submittedName>
        <fullName evidence="10">L,D-transpeptidase family protein</fullName>
    </submittedName>
</protein>
<keyword evidence="3" id="KW-0808">Transferase</keyword>
<dbReference type="SUPFAM" id="SSF141523">
    <property type="entry name" value="L,D-transpeptidase catalytic domain-like"/>
    <property type="match status" value="1"/>
</dbReference>
<keyword evidence="5 7" id="KW-0573">Peptidoglycan synthesis</keyword>
<dbReference type="InterPro" id="IPR038063">
    <property type="entry name" value="Transpep_catalytic_dom"/>
</dbReference>
<feature type="chain" id="PRO_5046278649" evidence="8">
    <location>
        <begin position="20"/>
        <end position="251"/>
    </location>
</feature>
<evidence type="ECO:0000256" key="6">
    <source>
        <dbReference type="ARBA" id="ARBA00023316"/>
    </source>
</evidence>
<accession>A0ABV3ZHR3</accession>
<feature type="domain" description="L,D-TPase catalytic" evidence="9">
    <location>
        <begin position="60"/>
        <end position="193"/>
    </location>
</feature>
<organism evidence="10 11">
    <name type="scientific">Danxiaibacter flavus</name>
    <dbReference type="NCBI Taxonomy" id="3049108"/>
    <lineage>
        <taxon>Bacteria</taxon>
        <taxon>Pseudomonadati</taxon>
        <taxon>Bacteroidota</taxon>
        <taxon>Chitinophagia</taxon>
        <taxon>Chitinophagales</taxon>
        <taxon>Chitinophagaceae</taxon>
        <taxon>Danxiaibacter</taxon>
    </lineage>
</organism>
<keyword evidence="8" id="KW-0732">Signal</keyword>
<comment type="pathway">
    <text evidence="1 7">Cell wall biogenesis; peptidoglycan biosynthesis.</text>
</comment>
<dbReference type="Proteomes" id="UP001560573">
    <property type="component" value="Unassembled WGS sequence"/>
</dbReference>
<dbReference type="EMBL" id="JAULBC010000006">
    <property type="protein sequence ID" value="MEX6689378.1"/>
    <property type="molecule type" value="Genomic_DNA"/>
</dbReference>
<dbReference type="PROSITE" id="PS52029">
    <property type="entry name" value="LD_TPASE"/>
    <property type="match status" value="1"/>
</dbReference>
<dbReference type="CDD" id="cd16913">
    <property type="entry name" value="YkuD_like"/>
    <property type="match status" value="1"/>
</dbReference>
<sequence>MKQFSWVVLFSLLTSAAFSQSSFLDFQRTYPRVAQAVRFKEDTLRKQFQAQGLQWPAKQIYIRSFKYDGQLEVWVRGNNSEQFKLFKTYRVCAMAGALGPKRFEGDYQVPEGFYYINQFNPKSTYHLSLGLNYPNASDRILSDTQKPGGDIYIHGSCVTVGCIPIQDAYIEELYILAASAKNNGQDYIPVHIFPIRFSNSKSAEYLAKAAKDDPDLQKFSVKLKEVYDFFEKEKKLPLISITKTGEYLVVN</sequence>